<protein>
    <submittedName>
        <fullName evidence="3">DUF3617 domain-containing protein</fullName>
    </submittedName>
</protein>
<comment type="caution">
    <text evidence="3">The sequence shown here is derived from an EMBL/GenBank/DDBJ whole genome shotgun (WGS) entry which is preliminary data.</text>
</comment>
<proteinExistence type="predicted"/>
<evidence type="ECO:0000313" key="4">
    <source>
        <dbReference type="Proteomes" id="UP000706039"/>
    </source>
</evidence>
<accession>A0ABS7PLY2</accession>
<feature type="compositionally biased region" description="Polar residues" evidence="1">
    <location>
        <begin position="85"/>
        <end position="94"/>
    </location>
</feature>
<dbReference type="InterPro" id="IPR022061">
    <property type="entry name" value="DUF3617"/>
</dbReference>
<feature type="chain" id="PRO_5045171744" evidence="2">
    <location>
        <begin position="16"/>
        <end position="187"/>
    </location>
</feature>
<dbReference type="Pfam" id="PF12276">
    <property type="entry name" value="DUF3617"/>
    <property type="match status" value="1"/>
</dbReference>
<name>A0ABS7PLY2_9SPHN</name>
<dbReference type="EMBL" id="JAINVV010000004">
    <property type="protein sequence ID" value="MBY8822325.1"/>
    <property type="molecule type" value="Genomic_DNA"/>
</dbReference>
<dbReference type="Proteomes" id="UP000706039">
    <property type="component" value="Unassembled WGS sequence"/>
</dbReference>
<gene>
    <name evidence="3" type="ORF">K7G82_08485</name>
</gene>
<evidence type="ECO:0000313" key="3">
    <source>
        <dbReference type="EMBL" id="MBY8822325.1"/>
    </source>
</evidence>
<evidence type="ECO:0000256" key="1">
    <source>
        <dbReference type="SAM" id="MobiDB-lite"/>
    </source>
</evidence>
<feature type="region of interest" description="Disordered" evidence="1">
    <location>
        <begin position="85"/>
        <end position="104"/>
    </location>
</feature>
<dbReference type="RefSeq" id="WP_222989417.1">
    <property type="nucleotide sequence ID" value="NZ_JAINVV010000004.1"/>
</dbReference>
<reference evidence="3 4" key="1">
    <citation type="submission" date="2021-08" db="EMBL/GenBank/DDBJ databases">
        <authorList>
            <person name="Tuo L."/>
        </authorList>
    </citation>
    <scope>NUCLEOTIDE SEQUENCE [LARGE SCALE GENOMIC DNA]</scope>
    <source>
        <strain evidence="3 4">JCM 31229</strain>
    </source>
</reference>
<keyword evidence="4" id="KW-1185">Reference proteome</keyword>
<dbReference type="PROSITE" id="PS51257">
    <property type="entry name" value="PROKAR_LIPOPROTEIN"/>
    <property type="match status" value="1"/>
</dbReference>
<feature type="signal peptide" evidence="2">
    <location>
        <begin position="1"/>
        <end position="15"/>
    </location>
</feature>
<organism evidence="3 4">
    <name type="scientific">Sphingomonas colocasiae</name>
    <dbReference type="NCBI Taxonomy" id="1848973"/>
    <lineage>
        <taxon>Bacteria</taxon>
        <taxon>Pseudomonadati</taxon>
        <taxon>Pseudomonadota</taxon>
        <taxon>Alphaproteobacteria</taxon>
        <taxon>Sphingomonadales</taxon>
        <taxon>Sphingomonadaceae</taxon>
        <taxon>Sphingomonas</taxon>
    </lineage>
</organism>
<sequence length="187" mass="19974">MKHLMLLVLPALALAACGKSNDGGANGQANAAEAGKPKSIEQVAEEMKSAPKMKPGEWETSVQIVKFDMPDAPPQMKEALQQSMAQANNSSKSCVTPEEAERDPSEFIKKGQGGECTYERFSFTGGKIDGKMTCTRGQQGTLEATMTGTINPELLDMTMTSTTNGAGMPGKVEMTMRMTSKRVGDCK</sequence>
<evidence type="ECO:0000256" key="2">
    <source>
        <dbReference type="SAM" id="SignalP"/>
    </source>
</evidence>
<keyword evidence="2" id="KW-0732">Signal</keyword>